<protein>
    <recommendedName>
        <fullName evidence="4 19">Cytochrome b</fullName>
    </recommendedName>
</protein>
<accession>Q6SKY1</accession>
<evidence type="ECO:0000256" key="2">
    <source>
        <dbReference type="ARBA" id="ARBA00004448"/>
    </source>
</evidence>
<evidence type="ECO:0000256" key="16">
    <source>
        <dbReference type="ARBA" id="ARBA00023136"/>
    </source>
</evidence>
<comment type="subunit">
    <text evidence="3">The main subunits of complex b-c1 are: cytochrome b, cytochrome c1 and the Rieske protein.</text>
</comment>
<dbReference type="AlphaFoldDB" id="Q6SKY1"/>
<dbReference type="Gene3D" id="1.20.810.10">
    <property type="entry name" value="Cytochrome Bc1 Complex, Chain C"/>
    <property type="match status" value="1"/>
</dbReference>
<comment type="cofactor">
    <cofactor evidence="19">
        <name>heme b</name>
        <dbReference type="ChEBI" id="CHEBI:60344"/>
    </cofactor>
    <text evidence="19">Binds 2 heme groups non-covalently.</text>
</comment>
<evidence type="ECO:0000313" key="22">
    <source>
        <dbReference type="EMBL" id="AAS00892.1"/>
    </source>
</evidence>
<evidence type="ECO:0000259" key="20">
    <source>
        <dbReference type="PROSITE" id="PS51002"/>
    </source>
</evidence>
<feature type="domain" description="Cytochrome b/b6 N-terminal region profile" evidence="20">
    <location>
        <begin position="1"/>
        <end position="210"/>
    </location>
</feature>
<feature type="transmembrane region" description="Helical" evidence="19">
    <location>
        <begin position="139"/>
        <end position="158"/>
    </location>
</feature>
<sequence>MTKPARKSHPLLKIMNNLVIDLPTPINISYMWNFGSLLGLCLATQMATGIMLSMHYTPHIDMAFSSIDHISRDVNSGWILRNIHSNMASMFFLFIYSHTARNIYFSTFHSHYVWNTGIIMLFTLMATAFMGYVLPWGQMSFWGATVITNLLSAVPYIGKTMVNWLWGGFSLNNATLNRFFSIHFTLPFLLIMMMMIHVMFLHQAGSSNPLGFNSNTNKVPFHPYFLTKDLLWFITTMMALILLSTLAPNLLMDPENFNKANPMMTPPHIQPEWYFLFAYAILRSIPNKLGGVVALVMSVLILMSMPLLHSSKFKPMTFYPPNQILFWSFMSISFLLTWIGARTVEEPYIITGQILTAMYFMFFMMSPMIMMMWDKMLK</sequence>
<dbReference type="CDD" id="cd00284">
    <property type="entry name" value="Cytochrome_b_N"/>
    <property type="match status" value="1"/>
</dbReference>
<evidence type="ECO:0000256" key="17">
    <source>
        <dbReference type="PIRSR" id="PIRSR038885-1"/>
    </source>
</evidence>
<keyword evidence="22" id="KW-0560">Oxidoreductase</keyword>
<geneLocation type="mitochondrion" evidence="22"/>
<dbReference type="InterPro" id="IPR036150">
    <property type="entry name" value="Cyt_b/b6_C_sf"/>
</dbReference>
<keyword evidence="8 19" id="KW-0812">Transmembrane</keyword>
<dbReference type="PROSITE" id="PS51002">
    <property type="entry name" value="CYTB_NTER"/>
    <property type="match status" value="1"/>
</dbReference>
<dbReference type="SUPFAM" id="SSF81648">
    <property type="entry name" value="a domain/subunit of cytochrome bc1 complex (Ubiquinol-cytochrome c reductase)"/>
    <property type="match status" value="1"/>
</dbReference>
<dbReference type="CDD" id="cd00290">
    <property type="entry name" value="cytochrome_b_C"/>
    <property type="match status" value="1"/>
</dbReference>
<dbReference type="GO" id="GO:0005743">
    <property type="term" value="C:mitochondrial inner membrane"/>
    <property type="evidence" value="ECO:0007669"/>
    <property type="project" value="UniProtKB-SubCell"/>
</dbReference>
<dbReference type="GO" id="GO:0045275">
    <property type="term" value="C:respiratory chain complex III"/>
    <property type="evidence" value="ECO:0007669"/>
    <property type="project" value="InterPro"/>
</dbReference>
<evidence type="ECO:0000256" key="8">
    <source>
        <dbReference type="ARBA" id="ARBA00022692"/>
    </source>
</evidence>
<comment type="cofactor">
    <cofactor evidence="18">
        <name>heme</name>
        <dbReference type="ChEBI" id="CHEBI:30413"/>
    </cofactor>
    <text evidence="18">Binds 2 heme groups non-covalently.</text>
</comment>
<evidence type="ECO:0000256" key="7">
    <source>
        <dbReference type="ARBA" id="ARBA00022660"/>
    </source>
</evidence>
<feature type="binding site" description="axial binding residue" evidence="18">
    <location>
        <position position="98"/>
    </location>
    <ligand>
        <name>heme b</name>
        <dbReference type="ChEBI" id="CHEBI:60344"/>
        <label>b566</label>
    </ligand>
    <ligandPart>
        <name>Fe</name>
        <dbReference type="ChEBI" id="CHEBI:18248"/>
    </ligandPart>
</feature>
<dbReference type="InterPro" id="IPR048260">
    <property type="entry name" value="Cytochrome_b_C_euk/bac"/>
</dbReference>
<feature type="transmembrane region" description="Helical" evidence="19">
    <location>
        <begin position="230"/>
        <end position="252"/>
    </location>
</feature>
<dbReference type="Pfam" id="PF00032">
    <property type="entry name" value="Cytochrom_B_C"/>
    <property type="match status" value="1"/>
</dbReference>
<dbReference type="EMBL" id="AY456190">
    <property type="protein sequence ID" value="AAS00892.1"/>
    <property type="molecule type" value="Genomic_DNA"/>
</dbReference>
<evidence type="ECO:0000256" key="11">
    <source>
        <dbReference type="ARBA" id="ARBA00022982"/>
    </source>
</evidence>
<feature type="transmembrane region" description="Helical" evidence="19">
    <location>
        <begin position="112"/>
        <end position="133"/>
    </location>
</feature>
<keyword evidence="10" id="KW-0999">Mitochondrion inner membrane</keyword>
<proteinExistence type="inferred from homology"/>
<feature type="domain" description="Cytochrome b/b6 C-terminal region profile" evidence="21">
    <location>
        <begin position="211"/>
        <end position="378"/>
    </location>
</feature>
<feature type="binding site" description="axial binding residue" evidence="18">
    <location>
        <position position="197"/>
    </location>
    <ligand>
        <name>heme b</name>
        <dbReference type="ChEBI" id="CHEBI:60344"/>
        <label>b566</label>
    </ligand>
    <ligandPart>
        <name>Fe</name>
        <dbReference type="ChEBI" id="CHEBI:18248"/>
    </ligandPart>
</feature>
<evidence type="ECO:0000256" key="13">
    <source>
        <dbReference type="ARBA" id="ARBA00023004"/>
    </source>
</evidence>
<evidence type="ECO:0000256" key="10">
    <source>
        <dbReference type="ARBA" id="ARBA00022792"/>
    </source>
</evidence>
<keyword evidence="13 18" id="KW-0408">Iron</keyword>
<dbReference type="InterPro" id="IPR030689">
    <property type="entry name" value="Cytochrome_b"/>
</dbReference>
<evidence type="ECO:0000259" key="21">
    <source>
        <dbReference type="PROSITE" id="PS51003"/>
    </source>
</evidence>
<feature type="binding site" description="axial binding residue" evidence="18">
    <location>
        <position position="183"/>
    </location>
    <ligand>
        <name>heme b</name>
        <dbReference type="ChEBI" id="CHEBI:60344"/>
        <label>b562</label>
    </ligand>
    <ligandPart>
        <name>Fe</name>
        <dbReference type="ChEBI" id="CHEBI:18248"/>
    </ligandPart>
</feature>
<keyword evidence="7 19" id="KW-0679">Respiratory chain</keyword>
<keyword evidence="6 18" id="KW-0349">Heme</keyword>
<evidence type="ECO:0000256" key="15">
    <source>
        <dbReference type="ARBA" id="ARBA00023128"/>
    </source>
</evidence>
<dbReference type="SUPFAM" id="SSF81342">
    <property type="entry name" value="Transmembrane di-heme cytochromes"/>
    <property type="match status" value="1"/>
</dbReference>
<keyword evidence="12 19" id="KW-1133">Transmembrane helix</keyword>
<keyword evidence="14" id="KW-0830">Ubiquinone</keyword>
<reference evidence="22" key="1">
    <citation type="journal article" date="2004" name="Proc. R. Soc. B">
        <title>Phylogenetic position of the Pentastomida and [pan]crustacean relationships.</title>
        <authorList>
            <person name="Lavrov D.V."/>
            <person name="Brown W.M."/>
            <person name="Boore J.L."/>
        </authorList>
    </citation>
    <scope>NUCLEOTIDE SEQUENCE</scope>
</reference>
<organism evidence="22">
    <name type="scientific">Xibalbanus tulumensis</name>
    <name type="common">Blind cave remipede</name>
    <name type="synonym">Speleonectes tulumensis</name>
    <dbReference type="NCBI Taxonomy" id="1519145"/>
    <lineage>
        <taxon>Eukaryota</taxon>
        <taxon>Metazoa</taxon>
        <taxon>Ecdysozoa</taxon>
        <taxon>Arthropoda</taxon>
        <taxon>Crustacea</taxon>
        <taxon>Remipedia</taxon>
        <taxon>Nectiopoda</taxon>
        <taxon>Speleonectidae</taxon>
        <taxon>Xibalbanus</taxon>
    </lineage>
</organism>
<dbReference type="GO" id="GO:0008121">
    <property type="term" value="F:quinol-cytochrome-c reductase activity"/>
    <property type="evidence" value="ECO:0007669"/>
    <property type="project" value="InterPro"/>
</dbReference>
<evidence type="ECO:0000256" key="14">
    <source>
        <dbReference type="ARBA" id="ARBA00023075"/>
    </source>
</evidence>
<dbReference type="InterPro" id="IPR005798">
    <property type="entry name" value="Cyt_b/b6_C"/>
</dbReference>
<name>Q6SKY1_XIBTU</name>
<dbReference type="InterPro" id="IPR027387">
    <property type="entry name" value="Cytb/b6-like_sf"/>
</dbReference>
<evidence type="ECO:0000256" key="3">
    <source>
        <dbReference type="ARBA" id="ARBA00011649"/>
    </source>
</evidence>
<evidence type="ECO:0000256" key="12">
    <source>
        <dbReference type="ARBA" id="ARBA00022989"/>
    </source>
</evidence>
<feature type="transmembrane region" description="Helical" evidence="19">
    <location>
        <begin position="37"/>
        <end position="58"/>
    </location>
</feature>
<dbReference type="InterPro" id="IPR016174">
    <property type="entry name" value="Di-haem_cyt_TM"/>
</dbReference>
<feature type="transmembrane region" description="Helical" evidence="19">
    <location>
        <begin position="324"/>
        <end position="341"/>
    </location>
</feature>
<keyword evidence="11 19" id="KW-0249">Electron transport</keyword>
<evidence type="ECO:0000256" key="9">
    <source>
        <dbReference type="ARBA" id="ARBA00022723"/>
    </source>
</evidence>
<dbReference type="PIRSF" id="PIRSF038885">
    <property type="entry name" value="COB"/>
    <property type="match status" value="1"/>
</dbReference>
<keyword evidence="15 19" id="KW-0496">Mitochondrion</keyword>
<gene>
    <name evidence="22" type="primary">cob</name>
</gene>
<feature type="transmembrane region" description="Helical" evidence="19">
    <location>
        <begin position="348"/>
        <end position="373"/>
    </location>
</feature>
<feature type="transmembrane region" description="Helical" evidence="19">
    <location>
        <begin position="179"/>
        <end position="200"/>
    </location>
</feature>
<evidence type="ECO:0000256" key="6">
    <source>
        <dbReference type="ARBA" id="ARBA00022617"/>
    </source>
</evidence>
<dbReference type="Pfam" id="PF00033">
    <property type="entry name" value="Cytochrome_B"/>
    <property type="match status" value="1"/>
</dbReference>
<keyword evidence="9 18" id="KW-0479">Metal-binding</keyword>
<evidence type="ECO:0000256" key="5">
    <source>
        <dbReference type="ARBA" id="ARBA00022448"/>
    </source>
</evidence>
<dbReference type="GO" id="GO:0006122">
    <property type="term" value="P:mitochondrial electron transport, ubiquinol to cytochrome c"/>
    <property type="evidence" value="ECO:0007669"/>
    <property type="project" value="TreeGrafter"/>
</dbReference>
<keyword evidence="5 19" id="KW-0813">Transport</keyword>
<dbReference type="InterPro" id="IPR048259">
    <property type="entry name" value="Cytochrome_b_N_euk/bac"/>
</dbReference>
<dbReference type="PANTHER" id="PTHR19271">
    <property type="entry name" value="CYTOCHROME B"/>
    <property type="match status" value="1"/>
</dbReference>
<comment type="subcellular location">
    <subcellularLocation>
        <location evidence="2">Mitochondrion inner membrane</location>
        <topology evidence="2">Multi-pass membrane protein</topology>
    </subcellularLocation>
</comment>
<keyword evidence="16 19" id="KW-0472">Membrane</keyword>
<feature type="transmembrane region" description="Helical" evidence="19">
    <location>
        <begin position="273"/>
        <end position="304"/>
    </location>
</feature>
<comment type="function">
    <text evidence="1 19">Component of the ubiquinol-cytochrome c reductase complex (complex III or cytochrome b-c1 complex) that is part of the mitochondrial respiratory chain. The b-c1 complex mediates electron transfer from ubiquinol to cytochrome c. Contributes to the generation of a proton gradient across the mitochondrial membrane that is then used for ATP synthesis.</text>
</comment>
<evidence type="ECO:0000256" key="18">
    <source>
        <dbReference type="PIRSR" id="PIRSR038885-2"/>
    </source>
</evidence>
<evidence type="ECO:0000256" key="1">
    <source>
        <dbReference type="ARBA" id="ARBA00002566"/>
    </source>
</evidence>
<evidence type="ECO:0000256" key="4">
    <source>
        <dbReference type="ARBA" id="ARBA00013531"/>
    </source>
</evidence>
<dbReference type="PROSITE" id="PS51003">
    <property type="entry name" value="CYTB_CTER"/>
    <property type="match status" value="1"/>
</dbReference>
<comment type="similarity">
    <text evidence="19">Belongs to the cytochrome b family.</text>
</comment>
<dbReference type="GO" id="GO:0016491">
    <property type="term" value="F:oxidoreductase activity"/>
    <property type="evidence" value="ECO:0007669"/>
    <property type="project" value="UniProtKB-UniRule"/>
</dbReference>
<dbReference type="GO" id="GO:0046872">
    <property type="term" value="F:metal ion binding"/>
    <property type="evidence" value="ECO:0007669"/>
    <property type="project" value="UniProtKB-UniRule"/>
</dbReference>
<feature type="transmembrane region" description="Helical" evidence="19">
    <location>
        <begin position="78"/>
        <end position="100"/>
    </location>
</feature>
<dbReference type="PANTHER" id="PTHR19271:SF16">
    <property type="entry name" value="CYTOCHROME B"/>
    <property type="match status" value="1"/>
</dbReference>
<evidence type="ECO:0000256" key="19">
    <source>
        <dbReference type="RuleBase" id="RU362117"/>
    </source>
</evidence>
<feature type="binding site" evidence="17">
    <location>
        <position position="202"/>
    </location>
    <ligand>
        <name>a ubiquinone</name>
        <dbReference type="ChEBI" id="CHEBI:16389"/>
    </ligand>
</feature>
<feature type="binding site" description="axial binding residue" evidence="18">
    <location>
        <position position="84"/>
    </location>
    <ligand>
        <name>heme b</name>
        <dbReference type="ChEBI" id="CHEBI:60344"/>
        <label>b562</label>
    </ligand>
    <ligandPart>
        <name>Fe</name>
        <dbReference type="ChEBI" id="CHEBI:18248"/>
    </ligandPart>
</feature>
<dbReference type="InterPro" id="IPR005797">
    <property type="entry name" value="Cyt_b/b6_N"/>
</dbReference>